<accession>A0A1M5KEV7</accession>
<keyword evidence="2" id="KW-1185">Reference proteome</keyword>
<evidence type="ECO:0000313" key="2">
    <source>
        <dbReference type="Proteomes" id="UP000184212"/>
    </source>
</evidence>
<organism evidence="1 2">
    <name type="scientific">Chryseolinea serpens</name>
    <dbReference type="NCBI Taxonomy" id="947013"/>
    <lineage>
        <taxon>Bacteria</taxon>
        <taxon>Pseudomonadati</taxon>
        <taxon>Bacteroidota</taxon>
        <taxon>Cytophagia</taxon>
        <taxon>Cytophagales</taxon>
        <taxon>Fulvivirgaceae</taxon>
        <taxon>Chryseolinea</taxon>
    </lineage>
</organism>
<dbReference type="RefSeq" id="WP_073130950.1">
    <property type="nucleotide sequence ID" value="NZ_FQWQ01000001.1"/>
</dbReference>
<name>A0A1M5KEV7_9BACT</name>
<gene>
    <name evidence="1" type="ORF">SAMN04488109_0607</name>
</gene>
<evidence type="ECO:0000313" key="1">
    <source>
        <dbReference type="EMBL" id="SHG51386.1"/>
    </source>
</evidence>
<dbReference type="AlphaFoldDB" id="A0A1M5KEV7"/>
<protein>
    <recommendedName>
        <fullName evidence="3">SpoIIAA-like</fullName>
    </recommendedName>
</protein>
<dbReference type="OrthoDB" id="980079at2"/>
<proteinExistence type="predicted"/>
<reference evidence="1 2" key="1">
    <citation type="submission" date="2016-11" db="EMBL/GenBank/DDBJ databases">
        <authorList>
            <person name="Jaros S."/>
            <person name="Januszkiewicz K."/>
            <person name="Wedrychowicz H."/>
        </authorList>
    </citation>
    <scope>NUCLEOTIDE SEQUENCE [LARGE SCALE GENOMIC DNA]</scope>
    <source>
        <strain evidence="1 2">DSM 24574</strain>
    </source>
</reference>
<evidence type="ECO:0008006" key="3">
    <source>
        <dbReference type="Google" id="ProtNLM"/>
    </source>
</evidence>
<dbReference type="Proteomes" id="UP000184212">
    <property type="component" value="Unassembled WGS sequence"/>
</dbReference>
<dbReference type="STRING" id="947013.SAMN04488109_0607"/>
<dbReference type="EMBL" id="FQWQ01000001">
    <property type="protein sequence ID" value="SHG51386.1"/>
    <property type="molecule type" value="Genomic_DNA"/>
</dbReference>
<sequence>MPHIYTLRQDADEILVVDYTGCNEAQMMQLATKFRELIQTRSEPVLAMAIFNDRTYVTPTFMRHAEKESGAVMPLLEKVAFVGLSTTKRIILQGYNILFGRTFQPFETQEEAIRYLVDRSQSDKKSPY</sequence>